<evidence type="ECO:0000259" key="1">
    <source>
        <dbReference type="PROSITE" id="PS51746"/>
    </source>
</evidence>
<feature type="domain" description="PPM-type phosphatase" evidence="1">
    <location>
        <begin position="3"/>
        <end position="242"/>
    </location>
</feature>
<dbReference type="EMBL" id="CP035281">
    <property type="protein sequence ID" value="QAT43190.1"/>
    <property type="molecule type" value="Genomic_DNA"/>
</dbReference>
<sequence length="242" mass="26689">MVQVGFKSDRGLKRKNNEDSCFVIPEDKIYIVADGVGGNNSGEVASRSAVSFVADYIKKNPVKLAKGREEIKNYFIKCIDEANSLICSLSRDNAENQGMATTLVLAYVIRRKAYIVNIGDSRAYLMRNGNLIQITEDHTYVNTLIKSGALTEDAARNHSKRHIITRALGGEDAVEPDIFEVKLMKDDILLLCTDGLHGEVEDSKICEILASGQQMSELCNQLITRANRSGGNDNITVVCVKM</sequence>
<dbReference type="InterPro" id="IPR006141">
    <property type="entry name" value="Intein_N"/>
</dbReference>
<dbReference type="GO" id="GO:0004722">
    <property type="term" value="F:protein serine/threonine phosphatase activity"/>
    <property type="evidence" value="ECO:0007669"/>
    <property type="project" value="InterPro"/>
</dbReference>
<organism evidence="2 3">
    <name type="scientific">Aminipila luticellarii</name>
    <dbReference type="NCBI Taxonomy" id="2507160"/>
    <lineage>
        <taxon>Bacteria</taxon>
        <taxon>Bacillati</taxon>
        <taxon>Bacillota</taxon>
        <taxon>Clostridia</taxon>
        <taxon>Peptostreptococcales</taxon>
        <taxon>Anaerovoracaceae</taxon>
        <taxon>Aminipila</taxon>
    </lineage>
</organism>
<proteinExistence type="predicted"/>
<dbReference type="OrthoDB" id="9801841at2"/>
<dbReference type="PROSITE" id="PS50817">
    <property type="entry name" value="INTEIN_N_TER"/>
    <property type="match status" value="1"/>
</dbReference>
<dbReference type="SUPFAM" id="SSF81606">
    <property type="entry name" value="PP2C-like"/>
    <property type="match status" value="1"/>
</dbReference>
<dbReference type="Gene3D" id="3.60.40.10">
    <property type="entry name" value="PPM-type phosphatase domain"/>
    <property type="match status" value="1"/>
</dbReference>
<accession>A0A410PWB7</accession>
<dbReference type="InterPro" id="IPR036457">
    <property type="entry name" value="PPM-type-like_dom_sf"/>
</dbReference>
<dbReference type="SMART" id="SM00331">
    <property type="entry name" value="PP2C_SIG"/>
    <property type="match status" value="1"/>
</dbReference>
<reference evidence="2 3" key="1">
    <citation type="submission" date="2019-01" db="EMBL/GenBank/DDBJ databases">
        <title>Draft genomes of a novel of Aminipila strains.</title>
        <authorList>
            <person name="Ma S."/>
        </authorList>
    </citation>
    <scope>NUCLEOTIDE SEQUENCE [LARGE SCALE GENOMIC DNA]</scope>
    <source>
        <strain evidence="3">JN-39</strain>
    </source>
</reference>
<keyword evidence="3" id="KW-1185">Reference proteome</keyword>
<dbReference type="PROSITE" id="PS51746">
    <property type="entry name" value="PPM_2"/>
    <property type="match status" value="1"/>
</dbReference>
<dbReference type="CDD" id="cd00143">
    <property type="entry name" value="PP2Cc"/>
    <property type="match status" value="1"/>
</dbReference>
<dbReference type="AlphaFoldDB" id="A0A410PWB7"/>
<dbReference type="KEGG" id="amij:EQM06_08010"/>
<dbReference type="PANTHER" id="PTHR47992">
    <property type="entry name" value="PROTEIN PHOSPHATASE"/>
    <property type="match status" value="1"/>
</dbReference>
<name>A0A410PWB7_9FIRM</name>
<dbReference type="GO" id="GO:0016539">
    <property type="term" value="P:intein-mediated protein splicing"/>
    <property type="evidence" value="ECO:0007669"/>
    <property type="project" value="InterPro"/>
</dbReference>
<dbReference type="NCBIfam" id="NF033484">
    <property type="entry name" value="Stp1_PP2C_phos"/>
    <property type="match status" value="1"/>
</dbReference>
<dbReference type="Pfam" id="PF13672">
    <property type="entry name" value="PP2C_2"/>
    <property type="match status" value="1"/>
</dbReference>
<gene>
    <name evidence="2" type="ORF">EQM06_08010</name>
</gene>
<dbReference type="SMART" id="SM00332">
    <property type="entry name" value="PP2Cc"/>
    <property type="match status" value="1"/>
</dbReference>
<dbReference type="InterPro" id="IPR001932">
    <property type="entry name" value="PPM-type_phosphatase-like_dom"/>
</dbReference>
<evidence type="ECO:0000313" key="3">
    <source>
        <dbReference type="Proteomes" id="UP000287601"/>
    </source>
</evidence>
<dbReference type="RefSeq" id="WP_128745836.1">
    <property type="nucleotide sequence ID" value="NZ_CP035281.1"/>
</dbReference>
<evidence type="ECO:0000313" key="2">
    <source>
        <dbReference type="EMBL" id="QAT43190.1"/>
    </source>
</evidence>
<protein>
    <submittedName>
        <fullName evidence="2">Stp1/IreP family PP2C-type Ser/Thr phosphatase</fullName>
    </submittedName>
</protein>
<dbReference type="Proteomes" id="UP000287601">
    <property type="component" value="Chromosome"/>
</dbReference>
<dbReference type="InterPro" id="IPR015655">
    <property type="entry name" value="PP2C"/>
</dbReference>